<organism evidence="1 2">
    <name type="scientific">Flammeovirga aprica JL-4</name>
    <dbReference type="NCBI Taxonomy" id="694437"/>
    <lineage>
        <taxon>Bacteria</taxon>
        <taxon>Pseudomonadati</taxon>
        <taxon>Bacteroidota</taxon>
        <taxon>Cytophagia</taxon>
        <taxon>Cytophagales</taxon>
        <taxon>Flammeovirgaceae</taxon>
        <taxon>Flammeovirga</taxon>
    </lineage>
</organism>
<dbReference type="Proteomes" id="UP000576082">
    <property type="component" value="Unassembled WGS sequence"/>
</dbReference>
<gene>
    <name evidence="1" type="ORF">HHU12_25445</name>
</gene>
<name>A0A7X9XC20_9BACT</name>
<dbReference type="EMBL" id="JABANE010000094">
    <property type="protein sequence ID" value="NME71336.1"/>
    <property type="molecule type" value="Genomic_DNA"/>
</dbReference>
<accession>A0A7X9XC20</accession>
<keyword evidence="2" id="KW-1185">Reference proteome</keyword>
<dbReference type="AlphaFoldDB" id="A0A7X9XC20"/>
<proteinExistence type="predicted"/>
<sequence>MKNYAIVLLLLFKLQVVFGTHISEDLLRVVDTKNKEEKYYLEFWKKRKEFKGQVSPMEGLYKFKRTHSIEKEGTIERISFCIPVYYDGTDFPWVDISFLDYKTKLFEIEEQKNVDKTRSLFWLKVTIENYVTSLDPISEGLKWNEIIFKFNADFRIKEVESFNGGHIDYLNSWKEERENNVALPTAVQFVQSNIFETEKYYIIDFVYLSPFTLKKHYNTISFYNRSFSLKPIFRGESSTKEHYYFVQVKVYKSKIPDLQMIYLPDRKVLL</sequence>
<comment type="caution">
    <text evidence="1">The sequence shown here is derived from an EMBL/GenBank/DDBJ whole genome shotgun (WGS) entry which is preliminary data.</text>
</comment>
<evidence type="ECO:0000313" key="2">
    <source>
        <dbReference type="Proteomes" id="UP000576082"/>
    </source>
</evidence>
<evidence type="ECO:0000313" key="1">
    <source>
        <dbReference type="EMBL" id="NME71336.1"/>
    </source>
</evidence>
<protein>
    <submittedName>
        <fullName evidence="1">Uncharacterized protein</fullName>
    </submittedName>
</protein>
<reference evidence="1 2" key="1">
    <citation type="submission" date="2020-04" db="EMBL/GenBank/DDBJ databases">
        <title>Flammeovirga sp. SR4, a novel species isolated from seawater.</title>
        <authorList>
            <person name="Wang X."/>
        </authorList>
    </citation>
    <scope>NUCLEOTIDE SEQUENCE [LARGE SCALE GENOMIC DNA]</scope>
    <source>
        <strain evidence="1 2">ATCC 23126</strain>
    </source>
</reference>
<dbReference type="RefSeq" id="WP_169659552.1">
    <property type="nucleotide sequence ID" value="NZ_JABANE010000094.1"/>
</dbReference>